<comment type="function">
    <text evidence="9">Catalyzes a mechanistically unusual reaction, the ATP-dependent insertion of CO2 between the N7 and N8 nitrogen atoms of 7,8-diaminopelargonic acid (DAPA, also called 7,8-diammoniononanoate) to form a ureido ring.</text>
</comment>
<comment type="catalytic activity">
    <reaction evidence="9">
        <text>(7R,8S)-7,8-diammoniononanoate + CO2 + ATP = (4R,5S)-dethiobiotin + ADP + phosphate + 3 H(+)</text>
        <dbReference type="Rhea" id="RHEA:15805"/>
        <dbReference type="ChEBI" id="CHEBI:15378"/>
        <dbReference type="ChEBI" id="CHEBI:16526"/>
        <dbReference type="ChEBI" id="CHEBI:30616"/>
        <dbReference type="ChEBI" id="CHEBI:43474"/>
        <dbReference type="ChEBI" id="CHEBI:149469"/>
        <dbReference type="ChEBI" id="CHEBI:149473"/>
        <dbReference type="ChEBI" id="CHEBI:456216"/>
        <dbReference type="EC" id="6.3.3.3"/>
    </reaction>
</comment>
<comment type="pathway">
    <text evidence="9">Cofactor biosynthesis; biotin biosynthesis; biotin from 7,8-diaminononanoate: step 1/2.</text>
</comment>
<dbReference type="OrthoDB" id="9802097at2"/>
<protein>
    <recommendedName>
        <fullName evidence="9">ATP-dependent dethiobiotin synthetase BioD</fullName>
        <ecNumber evidence="9">6.3.3.3</ecNumber>
    </recommendedName>
    <alternativeName>
        <fullName evidence="9">DTB synthetase</fullName>
        <shortName evidence="9">DTBS</shortName>
    </alternativeName>
    <alternativeName>
        <fullName evidence="9">Dethiobiotin synthase</fullName>
    </alternativeName>
</protein>
<gene>
    <name evidence="9 10" type="primary">bioD</name>
    <name evidence="10" type="ORF">DJ568_08740</name>
</gene>
<dbReference type="EMBL" id="QGDC01000004">
    <property type="protein sequence ID" value="RCH55261.1"/>
    <property type="molecule type" value="Genomic_DNA"/>
</dbReference>
<feature type="active site" evidence="9">
    <location>
        <position position="35"/>
    </location>
</feature>
<dbReference type="AlphaFoldDB" id="A0A367GRD7"/>
<dbReference type="CDD" id="cd03109">
    <property type="entry name" value="DTBS"/>
    <property type="match status" value="1"/>
</dbReference>
<accession>A0A367GRD7</accession>
<feature type="binding site" evidence="9">
    <location>
        <position position="102"/>
    </location>
    <ligand>
        <name>Mg(2+)</name>
        <dbReference type="ChEBI" id="CHEBI:18420"/>
    </ligand>
</feature>
<keyword evidence="6 9" id="KW-0067">ATP-binding</keyword>
<comment type="catalytic activity">
    <reaction evidence="8">
        <text>(7R,8S)-8-amino-7-(carboxyamino)nonanoate + ATP = (4R,5S)-dethiobiotin + ADP + phosphate + H(+)</text>
        <dbReference type="Rhea" id="RHEA:63684"/>
        <dbReference type="ChEBI" id="CHEBI:15378"/>
        <dbReference type="ChEBI" id="CHEBI:30616"/>
        <dbReference type="ChEBI" id="CHEBI:43474"/>
        <dbReference type="ChEBI" id="CHEBI:149470"/>
        <dbReference type="ChEBI" id="CHEBI:149473"/>
        <dbReference type="ChEBI" id="CHEBI:456216"/>
    </reaction>
</comment>
<keyword evidence="11" id="KW-1185">Reference proteome</keyword>
<dbReference type="SUPFAM" id="SSF52540">
    <property type="entry name" value="P-loop containing nucleoside triphosphate hydrolases"/>
    <property type="match status" value="1"/>
</dbReference>
<dbReference type="GO" id="GO:0005829">
    <property type="term" value="C:cytosol"/>
    <property type="evidence" value="ECO:0007669"/>
    <property type="project" value="TreeGrafter"/>
</dbReference>
<sequence>MAGKQPLFITGIGTDVGKTVISAILVEKLKADYWKPVQAGDLSNSDTMKVQALVSNNVSVFHPESYRLTRPYSPHKAADLDDITIDLENIRLPQTENQLLIEGAGGLMVPLNDYSLVIDLIKRLGAVVILVSKNYLGSINHTLLSAAALRQYGIPVAGIIFNGAMDIYSESYILQYTGLTLLGRVPEYNVLSKQTVIEAGNLIKL</sequence>
<comment type="caution">
    <text evidence="9">Lacks conserved residue(s) required for the propagation of feature annotation.</text>
</comment>
<dbReference type="HAMAP" id="MF_00336">
    <property type="entry name" value="BioD"/>
    <property type="match status" value="1"/>
</dbReference>
<evidence type="ECO:0000256" key="6">
    <source>
        <dbReference type="ARBA" id="ARBA00022840"/>
    </source>
</evidence>
<evidence type="ECO:0000256" key="4">
    <source>
        <dbReference type="ARBA" id="ARBA00022741"/>
    </source>
</evidence>
<evidence type="ECO:0000256" key="5">
    <source>
        <dbReference type="ARBA" id="ARBA00022756"/>
    </source>
</evidence>
<organism evidence="10 11">
    <name type="scientific">Mucilaginibacter hurinus</name>
    <dbReference type="NCBI Taxonomy" id="2201324"/>
    <lineage>
        <taxon>Bacteria</taxon>
        <taxon>Pseudomonadati</taxon>
        <taxon>Bacteroidota</taxon>
        <taxon>Sphingobacteriia</taxon>
        <taxon>Sphingobacteriales</taxon>
        <taxon>Sphingobacteriaceae</taxon>
        <taxon>Mucilaginibacter</taxon>
    </lineage>
</organism>
<name>A0A367GRD7_9SPHI</name>
<dbReference type="PIRSF" id="PIRSF006755">
    <property type="entry name" value="DTB_synth"/>
    <property type="match status" value="1"/>
</dbReference>
<proteinExistence type="inferred from homology"/>
<dbReference type="Gene3D" id="3.40.50.300">
    <property type="entry name" value="P-loop containing nucleotide triphosphate hydrolases"/>
    <property type="match status" value="1"/>
</dbReference>
<comment type="subcellular location">
    <subcellularLocation>
        <location evidence="9">Cytoplasm</location>
    </subcellularLocation>
</comment>
<evidence type="ECO:0000313" key="11">
    <source>
        <dbReference type="Proteomes" id="UP000253209"/>
    </source>
</evidence>
<keyword evidence="1 9" id="KW-0963">Cytoplasm</keyword>
<dbReference type="PANTHER" id="PTHR43210">
    <property type="entry name" value="DETHIOBIOTIN SYNTHETASE"/>
    <property type="match status" value="1"/>
</dbReference>
<dbReference type="RefSeq" id="WP_114004883.1">
    <property type="nucleotide sequence ID" value="NZ_QGDC01000004.1"/>
</dbReference>
<evidence type="ECO:0000256" key="2">
    <source>
        <dbReference type="ARBA" id="ARBA00022598"/>
    </source>
</evidence>
<dbReference type="InterPro" id="IPR004472">
    <property type="entry name" value="DTB_synth_BioD"/>
</dbReference>
<dbReference type="GO" id="GO:0000287">
    <property type="term" value="F:magnesium ion binding"/>
    <property type="evidence" value="ECO:0007669"/>
    <property type="project" value="UniProtKB-UniRule"/>
</dbReference>
<evidence type="ECO:0000256" key="8">
    <source>
        <dbReference type="ARBA" id="ARBA00047386"/>
    </source>
</evidence>
<dbReference type="NCBIfam" id="TIGR00347">
    <property type="entry name" value="bioD"/>
    <property type="match status" value="1"/>
</dbReference>
<dbReference type="Pfam" id="PF13500">
    <property type="entry name" value="AAA_26"/>
    <property type="match status" value="1"/>
</dbReference>
<evidence type="ECO:0000313" key="10">
    <source>
        <dbReference type="EMBL" id="RCH55261.1"/>
    </source>
</evidence>
<dbReference type="GO" id="GO:0009102">
    <property type="term" value="P:biotin biosynthetic process"/>
    <property type="evidence" value="ECO:0007669"/>
    <property type="project" value="UniProtKB-UniRule"/>
</dbReference>
<evidence type="ECO:0000256" key="9">
    <source>
        <dbReference type="HAMAP-Rule" id="MF_00336"/>
    </source>
</evidence>
<dbReference type="Proteomes" id="UP000253209">
    <property type="component" value="Unassembled WGS sequence"/>
</dbReference>
<dbReference type="PANTHER" id="PTHR43210:SF2">
    <property type="entry name" value="ATP-DEPENDENT DETHIOBIOTIN SYNTHETASE BIOD 2"/>
    <property type="match status" value="1"/>
</dbReference>
<keyword evidence="7 9" id="KW-0460">Magnesium</keyword>
<dbReference type="GO" id="GO:0005524">
    <property type="term" value="F:ATP binding"/>
    <property type="evidence" value="ECO:0007669"/>
    <property type="project" value="UniProtKB-UniRule"/>
</dbReference>
<feature type="binding site" evidence="9">
    <location>
        <begin position="102"/>
        <end position="105"/>
    </location>
    <ligand>
        <name>ATP</name>
        <dbReference type="ChEBI" id="CHEBI:30616"/>
    </ligand>
</feature>
<evidence type="ECO:0000256" key="7">
    <source>
        <dbReference type="ARBA" id="ARBA00022842"/>
    </source>
</evidence>
<keyword evidence="4 9" id="KW-0547">Nucleotide-binding</keyword>
<dbReference type="UniPathway" id="UPA00078">
    <property type="reaction ID" value="UER00161"/>
</dbReference>
<feature type="binding site" evidence="9">
    <location>
        <position position="19"/>
    </location>
    <ligand>
        <name>Mg(2+)</name>
        <dbReference type="ChEBI" id="CHEBI:18420"/>
    </ligand>
</feature>
<reference evidence="10 11" key="1">
    <citation type="submission" date="2018-05" db="EMBL/GenBank/DDBJ databases">
        <title>Mucilaginibacter hurinus sp. nov., isolated from briquette warehouse soil.</title>
        <authorList>
            <person name="Choi L."/>
        </authorList>
    </citation>
    <scope>NUCLEOTIDE SEQUENCE [LARGE SCALE GENOMIC DNA]</scope>
    <source>
        <strain evidence="10 11">ZR32</strain>
    </source>
</reference>
<keyword evidence="5 9" id="KW-0093">Biotin biosynthesis</keyword>
<feature type="binding site" evidence="9">
    <location>
        <position position="46"/>
    </location>
    <ligand>
        <name>ATP</name>
        <dbReference type="ChEBI" id="CHEBI:30616"/>
    </ligand>
</feature>
<dbReference type="InterPro" id="IPR027417">
    <property type="entry name" value="P-loop_NTPase"/>
</dbReference>
<comment type="similarity">
    <text evidence="9">Belongs to the dethiobiotin synthetase family.</text>
</comment>
<feature type="binding site" evidence="9">
    <location>
        <position position="46"/>
    </location>
    <ligand>
        <name>Mg(2+)</name>
        <dbReference type="ChEBI" id="CHEBI:18420"/>
    </ligand>
</feature>
<evidence type="ECO:0000256" key="3">
    <source>
        <dbReference type="ARBA" id="ARBA00022723"/>
    </source>
</evidence>
<feature type="binding site" evidence="9">
    <location>
        <begin position="15"/>
        <end position="20"/>
    </location>
    <ligand>
        <name>ATP</name>
        <dbReference type="ChEBI" id="CHEBI:30616"/>
    </ligand>
</feature>
<comment type="caution">
    <text evidence="10">The sequence shown here is derived from an EMBL/GenBank/DDBJ whole genome shotgun (WGS) entry which is preliminary data.</text>
</comment>
<keyword evidence="3 9" id="KW-0479">Metal-binding</keyword>
<keyword evidence="2 9" id="KW-0436">Ligase</keyword>
<feature type="binding site" evidence="9">
    <location>
        <position position="187"/>
    </location>
    <ligand>
        <name>ATP</name>
        <dbReference type="ChEBI" id="CHEBI:30616"/>
    </ligand>
</feature>
<evidence type="ECO:0000256" key="1">
    <source>
        <dbReference type="ARBA" id="ARBA00022490"/>
    </source>
</evidence>
<comment type="subunit">
    <text evidence="9">Homodimer.</text>
</comment>
<dbReference type="GO" id="GO:0004141">
    <property type="term" value="F:dethiobiotin synthase activity"/>
    <property type="evidence" value="ECO:0007669"/>
    <property type="project" value="UniProtKB-UniRule"/>
</dbReference>
<dbReference type="EC" id="6.3.3.3" evidence="9"/>
<comment type="cofactor">
    <cofactor evidence="9">
        <name>Mg(2+)</name>
        <dbReference type="ChEBI" id="CHEBI:18420"/>
    </cofactor>
</comment>